<evidence type="ECO:0000313" key="2">
    <source>
        <dbReference type="Proteomes" id="UP000249082"/>
    </source>
</evidence>
<gene>
    <name evidence="1" type="ORF">DI555_23785</name>
</gene>
<comment type="caution">
    <text evidence="1">The sequence shown here is derived from an EMBL/GenBank/DDBJ whole genome shotgun (WGS) entry which is preliminary data.</text>
</comment>
<proteinExistence type="predicted"/>
<dbReference type="Proteomes" id="UP000249082">
    <property type="component" value="Unassembled WGS sequence"/>
</dbReference>
<dbReference type="EMBL" id="QFPX01000059">
    <property type="protein sequence ID" value="PZQ49561.1"/>
    <property type="molecule type" value="Genomic_DNA"/>
</dbReference>
<dbReference type="AlphaFoldDB" id="A0A2W5N7W4"/>
<sequence length="112" mass="11961">MRHMRAQALEIRARTVLGIGAGTFSVGLAQLFWSNCAGFGPGHGQDVIIQPWKPGVLWMVGDSGLRADGIGVRASRAVRRDRALCRAAGLTAPFGRARHRAPIGSRPCGSDR</sequence>
<accession>A0A2W5N7W4</accession>
<protein>
    <submittedName>
        <fullName evidence="1">Uncharacterized protein</fullName>
    </submittedName>
</protein>
<name>A0A2W5N7W4_9SPHN</name>
<reference evidence="1 2" key="1">
    <citation type="submission" date="2017-08" db="EMBL/GenBank/DDBJ databases">
        <title>Infants hospitalized years apart are colonized by the same room-sourced microbial strains.</title>
        <authorList>
            <person name="Brooks B."/>
            <person name="Olm M.R."/>
            <person name="Firek B.A."/>
            <person name="Baker R."/>
            <person name="Thomas B.C."/>
            <person name="Morowitz M.J."/>
            <person name="Banfield J.F."/>
        </authorList>
    </citation>
    <scope>NUCLEOTIDE SEQUENCE [LARGE SCALE GENOMIC DNA]</scope>
    <source>
        <strain evidence="1">S2_005_002_R2_33</strain>
    </source>
</reference>
<evidence type="ECO:0000313" key="1">
    <source>
        <dbReference type="EMBL" id="PZQ49561.1"/>
    </source>
</evidence>
<organism evidence="1 2">
    <name type="scientific">Novosphingobium pentaromativorans</name>
    <dbReference type="NCBI Taxonomy" id="205844"/>
    <lineage>
        <taxon>Bacteria</taxon>
        <taxon>Pseudomonadati</taxon>
        <taxon>Pseudomonadota</taxon>
        <taxon>Alphaproteobacteria</taxon>
        <taxon>Sphingomonadales</taxon>
        <taxon>Sphingomonadaceae</taxon>
        <taxon>Novosphingobium</taxon>
    </lineage>
</organism>